<dbReference type="InterPro" id="IPR020095">
    <property type="entry name" value="PsdUridine_synth_TruA_C"/>
</dbReference>
<dbReference type="AlphaFoldDB" id="A0A915PMR5"/>
<dbReference type="Gene3D" id="3.30.70.580">
    <property type="entry name" value="Pseudouridine synthase I, catalytic domain, N-terminal subdomain"/>
    <property type="match status" value="1"/>
</dbReference>
<dbReference type="PANTHER" id="PTHR11142">
    <property type="entry name" value="PSEUDOURIDYLATE SYNTHASE"/>
    <property type="match status" value="1"/>
</dbReference>
<dbReference type="InterPro" id="IPR020103">
    <property type="entry name" value="PsdUridine_synth_cat_dom_sf"/>
</dbReference>
<proteinExistence type="inferred from homology"/>
<organism evidence="6 7">
    <name type="scientific">Setaria digitata</name>
    <dbReference type="NCBI Taxonomy" id="48799"/>
    <lineage>
        <taxon>Eukaryota</taxon>
        <taxon>Metazoa</taxon>
        <taxon>Ecdysozoa</taxon>
        <taxon>Nematoda</taxon>
        <taxon>Chromadorea</taxon>
        <taxon>Rhabditida</taxon>
        <taxon>Spirurina</taxon>
        <taxon>Spiruromorpha</taxon>
        <taxon>Filarioidea</taxon>
        <taxon>Setariidae</taxon>
        <taxon>Setaria</taxon>
    </lineage>
</organism>
<dbReference type="SUPFAM" id="SSF55120">
    <property type="entry name" value="Pseudouridine synthase"/>
    <property type="match status" value="1"/>
</dbReference>
<reference evidence="7" key="1">
    <citation type="submission" date="2022-11" db="UniProtKB">
        <authorList>
            <consortium name="WormBaseParasite"/>
        </authorList>
    </citation>
    <scope>IDENTIFICATION</scope>
</reference>
<dbReference type="InterPro" id="IPR020097">
    <property type="entry name" value="PsdUridine_synth_TruA_a/b_dom"/>
</dbReference>
<dbReference type="WBParaSite" id="sdigi.contig159.g5416.t1">
    <property type="protein sequence ID" value="sdigi.contig159.g5416.t1"/>
    <property type="gene ID" value="sdigi.contig159.g5416"/>
</dbReference>
<comment type="catalytic activity">
    <reaction evidence="4">
        <text>uridine(38/39/40) in tRNA = pseudouridine(38/39/40) in tRNA</text>
        <dbReference type="Rhea" id="RHEA:22376"/>
        <dbReference type="Rhea" id="RHEA-COMP:10085"/>
        <dbReference type="Rhea" id="RHEA-COMP:10087"/>
        <dbReference type="ChEBI" id="CHEBI:65314"/>
        <dbReference type="ChEBI" id="CHEBI:65315"/>
        <dbReference type="EC" id="5.4.99.12"/>
    </reaction>
</comment>
<evidence type="ECO:0000256" key="1">
    <source>
        <dbReference type="ARBA" id="ARBA00009375"/>
    </source>
</evidence>
<dbReference type="PANTHER" id="PTHR11142:SF5">
    <property type="entry name" value="TRNA PSEUDOURIDINE(38_39) SYNTHASE"/>
    <property type="match status" value="1"/>
</dbReference>
<evidence type="ECO:0000256" key="4">
    <source>
        <dbReference type="RuleBase" id="RU003792"/>
    </source>
</evidence>
<dbReference type="GO" id="GO:0031119">
    <property type="term" value="P:tRNA pseudouridine synthesis"/>
    <property type="evidence" value="ECO:0007669"/>
    <property type="project" value="TreeGrafter"/>
</dbReference>
<dbReference type="GO" id="GO:0005634">
    <property type="term" value="C:nucleus"/>
    <property type="evidence" value="ECO:0007669"/>
    <property type="project" value="TreeGrafter"/>
</dbReference>
<dbReference type="EC" id="5.4.99.12" evidence="4"/>
<dbReference type="GO" id="GO:0005737">
    <property type="term" value="C:cytoplasm"/>
    <property type="evidence" value="ECO:0007669"/>
    <property type="project" value="TreeGrafter"/>
</dbReference>
<name>A0A915PMR5_9BILA</name>
<dbReference type="InterPro" id="IPR020094">
    <property type="entry name" value="TruA/RsuA/RluB/E/F_N"/>
</dbReference>
<dbReference type="GO" id="GO:1990481">
    <property type="term" value="P:mRNA pseudouridine synthesis"/>
    <property type="evidence" value="ECO:0007669"/>
    <property type="project" value="TreeGrafter"/>
</dbReference>
<evidence type="ECO:0000313" key="6">
    <source>
        <dbReference type="Proteomes" id="UP000887581"/>
    </source>
</evidence>
<keyword evidence="3 4" id="KW-0413">Isomerase</keyword>
<evidence type="ECO:0000256" key="2">
    <source>
        <dbReference type="ARBA" id="ARBA00022694"/>
    </source>
</evidence>
<dbReference type="InterPro" id="IPR001406">
    <property type="entry name" value="PsdUridine_synth_TruA"/>
</dbReference>
<dbReference type="Proteomes" id="UP000887581">
    <property type="component" value="Unplaced"/>
</dbReference>
<dbReference type="Pfam" id="PF01416">
    <property type="entry name" value="PseudoU_synth_1"/>
    <property type="match status" value="1"/>
</dbReference>
<feature type="domain" description="Pseudouridine synthase I TruA alpha/beta" evidence="5">
    <location>
        <begin position="180"/>
        <end position="304"/>
    </location>
</feature>
<dbReference type="GO" id="GO:0003723">
    <property type="term" value="F:RNA binding"/>
    <property type="evidence" value="ECO:0007669"/>
    <property type="project" value="InterPro"/>
</dbReference>
<evidence type="ECO:0000313" key="7">
    <source>
        <dbReference type="WBParaSite" id="sdigi.contig159.g5416.t1"/>
    </source>
</evidence>
<keyword evidence="6" id="KW-1185">Reference proteome</keyword>
<comment type="similarity">
    <text evidence="1 4">Belongs to the tRNA pseudouridine synthase TruA family.</text>
</comment>
<keyword evidence="2 4" id="KW-0819">tRNA processing</keyword>
<dbReference type="HAMAP" id="MF_00171">
    <property type="entry name" value="TruA"/>
    <property type="match status" value="1"/>
</dbReference>
<evidence type="ECO:0000259" key="5">
    <source>
        <dbReference type="Pfam" id="PF01416"/>
    </source>
</evidence>
<dbReference type="Gene3D" id="3.30.70.660">
    <property type="entry name" value="Pseudouridine synthase I, catalytic domain, C-terminal subdomain"/>
    <property type="match status" value="1"/>
</dbReference>
<dbReference type="GO" id="GO:0160147">
    <property type="term" value="F:tRNA pseudouridine(38-40) synthase activity"/>
    <property type="evidence" value="ECO:0007669"/>
    <property type="project" value="UniProtKB-EC"/>
</dbReference>
<sequence>MHEVSDDDILVNNKKVKERTHGFDFSRYPRRRIALMFMYFGWEYNGLVRQQEITETVEEEMKKALMKTKLIESWENCGWNRSGRTDKGVSAFRQIASLIVRSNELGGDNVFWPSNANCSSETIMKKELQYVKMLNGTLPNNIRVLAWAPVPGDFSSRYSCTQRTYTYAFPRANFDAMRKACQFLIGEHDFRNFCRIDMNKARVEMSYVRTITYADISFVIKNSLSSLKLDDGTANYEFLKLTIKGSGFLWHQIRCIMALLCEIGHGNEEPEIITELLDINLTPSKPVYGLAPAFPLCLFDCVYDGVELAWRWDTDSLKSIRKLILKTWTHYQSLSATLQIMAEGIGMLEPVLQTDFSGLNEYLKPSGNSTKTYVPIKKRPTCDPLELKQEKIRAKISKIVNGTSINSGIIRTDNNY</sequence>
<accession>A0A915PMR5</accession>
<protein>
    <recommendedName>
        <fullName evidence="4">tRNA pseudouridine synthase</fullName>
        <ecNumber evidence="4">5.4.99.12</ecNumber>
    </recommendedName>
</protein>
<evidence type="ECO:0000256" key="3">
    <source>
        <dbReference type="ARBA" id="ARBA00023235"/>
    </source>
</evidence>
<dbReference type="NCBIfam" id="TIGR00071">
    <property type="entry name" value="hisT_truA"/>
    <property type="match status" value="1"/>
</dbReference>